<evidence type="ECO:0000256" key="4">
    <source>
        <dbReference type="ARBA" id="ARBA00023136"/>
    </source>
</evidence>
<dbReference type="EMBL" id="PDEP01000004">
    <property type="protein sequence ID" value="PEN07921.1"/>
    <property type="molecule type" value="Genomic_DNA"/>
</dbReference>
<evidence type="ECO:0000256" key="2">
    <source>
        <dbReference type="ARBA" id="ARBA00006275"/>
    </source>
</evidence>
<evidence type="ECO:0000256" key="5">
    <source>
        <dbReference type="ARBA" id="ARBA00023237"/>
    </source>
</evidence>
<dbReference type="Gene3D" id="1.25.40.390">
    <property type="match status" value="2"/>
</dbReference>
<comment type="similarity">
    <text evidence="2">Belongs to the SusD family.</text>
</comment>
<protein>
    <recommendedName>
        <fullName evidence="8">RagB/SusD domain-containing protein</fullName>
    </recommendedName>
</protein>
<dbReference type="InterPro" id="IPR011990">
    <property type="entry name" value="TPR-like_helical_dom_sf"/>
</dbReference>
<dbReference type="InterPro" id="IPR012944">
    <property type="entry name" value="SusD_RagB_dom"/>
</dbReference>
<name>A0A2H3NU90_9BACT</name>
<evidence type="ECO:0000259" key="8">
    <source>
        <dbReference type="Pfam" id="PF07980"/>
    </source>
</evidence>
<feature type="signal peptide" evidence="7">
    <location>
        <begin position="1"/>
        <end position="30"/>
    </location>
</feature>
<dbReference type="Pfam" id="PF07980">
    <property type="entry name" value="SusD_RagB"/>
    <property type="match status" value="1"/>
</dbReference>
<gene>
    <name evidence="9" type="ORF">CRI93_05605</name>
</gene>
<keyword evidence="4" id="KW-0472">Membrane</keyword>
<organism evidence="9 10">
    <name type="scientific">Longimonas halophila</name>
    <dbReference type="NCBI Taxonomy" id="1469170"/>
    <lineage>
        <taxon>Bacteria</taxon>
        <taxon>Pseudomonadati</taxon>
        <taxon>Rhodothermota</taxon>
        <taxon>Rhodothermia</taxon>
        <taxon>Rhodothermales</taxon>
        <taxon>Salisaetaceae</taxon>
        <taxon>Longimonas</taxon>
    </lineage>
</organism>
<evidence type="ECO:0000313" key="10">
    <source>
        <dbReference type="Proteomes" id="UP000221024"/>
    </source>
</evidence>
<evidence type="ECO:0000256" key="3">
    <source>
        <dbReference type="ARBA" id="ARBA00022729"/>
    </source>
</evidence>
<keyword evidence="10" id="KW-1185">Reference proteome</keyword>
<proteinExistence type="inferred from homology"/>
<dbReference type="AlphaFoldDB" id="A0A2H3NU90"/>
<feature type="region of interest" description="Disordered" evidence="6">
    <location>
        <begin position="404"/>
        <end position="442"/>
    </location>
</feature>
<keyword evidence="3 7" id="KW-0732">Signal</keyword>
<dbReference type="Proteomes" id="UP000221024">
    <property type="component" value="Unassembled WGS sequence"/>
</dbReference>
<accession>A0A2H3NU90</accession>
<keyword evidence="5" id="KW-0998">Cell outer membrane</keyword>
<sequence>MLARLFSCRFPLAAAVVAGLLLLQSGCDLNITNPNAPSEEQVLTTTEGVEALAVGMQEYYATTTLESVLLVSGTTSREVAVNNTLANLVNLEDGGTDLPPSNADVLRIWSRNYRVVEMAEEVRAATPDLPFEAGTESGLLTLADLFQAMALGNIAQHFEQGALTTNRTEPVPFVSRNELFTEALRLLDRAGTRLNDTPPSDPFINNIRGSGLDLRNTINAYRARYHLFAGNWSEAETAAAAVDLEATSTFGYDDESPNPVWNGIVRADDFAPRDAFGSAATNPDDARLDFFLAPTDLASTPNELPIEDIAGFFNTANARMPLYVPGEMTLIRAEALVRQGELGEAESAFNEVRTKTAAEDPLGLGANLDPYDGPQTADALLDAIHQERRAELFLQGVALEDMRRLGPEQPDPDDPFARSRNFYPYPQQERQNNPNTPENPDI</sequence>
<feature type="chain" id="PRO_5013796596" description="RagB/SusD domain-containing protein" evidence="7">
    <location>
        <begin position="31"/>
        <end position="442"/>
    </location>
</feature>
<evidence type="ECO:0000256" key="7">
    <source>
        <dbReference type="SAM" id="SignalP"/>
    </source>
</evidence>
<feature type="domain" description="RagB/SusD" evidence="8">
    <location>
        <begin position="316"/>
        <end position="404"/>
    </location>
</feature>
<comment type="subcellular location">
    <subcellularLocation>
        <location evidence="1">Cell outer membrane</location>
    </subcellularLocation>
</comment>
<evidence type="ECO:0000313" key="9">
    <source>
        <dbReference type="EMBL" id="PEN07921.1"/>
    </source>
</evidence>
<evidence type="ECO:0000256" key="1">
    <source>
        <dbReference type="ARBA" id="ARBA00004442"/>
    </source>
</evidence>
<feature type="compositionally biased region" description="Polar residues" evidence="6">
    <location>
        <begin position="428"/>
        <end position="442"/>
    </location>
</feature>
<dbReference type="RefSeq" id="WP_098061643.1">
    <property type="nucleotide sequence ID" value="NZ_PDEP01000004.1"/>
</dbReference>
<evidence type="ECO:0000256" key="6">
    <source>
        <dbReference type="SAM" id="MobiDB-lite"/>
    </source>
</evidence>
<dbReference type="OrthoDB" id="1522814at2"/>
<dbReference type="GO" id="GO:0009279">
    <property type="term" value="C:cell outer membrane"/>
    <property type="evidence" value="ECO:0007669"/>
    <property type="project" value="UniProtKB-SubCell"/>
</dbReference>
<dbReference type="SUPFAM" id="SSF48452">
    <property type="entry name" value="TPR-like"/>
    <property type="match status" value="1"/>
</dbReference>
<comment type="caution">
    <text evidence="9">The sequence shown here is derived from an EMBL/GenBank/DDBJ whole genome shotgun (WGS) entry which is preliminary data.</text>
</comment>
<reference evidence="9 10" key="1">
    <citation type="submission" date="2017-10" db="EMBL/GenBank/DDBJ databases">
        <title>Draft genome of Longimonas halophila.</title>
        <authorList>
            <person name="Goh K.M."/>
            <person name="Shamsir M.S."/>
            <person name="Lim S.W."/>
        </authorList>
    </citation>
    <scope>NUCLEOTIDE SEQUENCE [LARGE SCALE GENOMIC DNA]</scope>
    <source>
        <strain evidence="9 10">KCTC 42399</strain>
    </source>
</reference>